<keyword evidence="3" id="KW-1185">Reference proteome</keyword>
<sequence length="243" mass="25063">MTDRVAIITGGSRGIGAAIAERLAKDGFNIAITYTRNAEAAKRVTDMAEKLGRRAIAIRSDGGNIEDNSSLVGKVVDALGRVDVLVCNAGAYPYGGPDTMTREDIVKTLDLNMRGVMIEAVEAARVMKAGGRIILMGSAFGERVPVPGISIYAATKAGLVGFAKGLARDLGPKDITVNVIQPGPIDTDLNPEDGAAADALRAVLAIPRYGKVADIASFTGFLASPQSSYITGAALSVDGGLTA</sequence>
<dbReference type="SUPFAM" id="SSF51735">
    <property type="entry name" value="NAD(P)-binding Rossmann-fold domains"/>
    <property type="match status" value="1"/>
</dbReference>
<dbReference type="PRINTS" id="PR00080">
    <property type="entry name" value="SDRFAMILY"/>
</dbReference>
<dbReference type="Proteomes" id="UP000597459">
    <property type="component" value="Unassembled WGS sequence"/>
</dbReference>
<dbReference type="InterPro" id="IPR020904">
    <property type="entry name" value="Sc_DH/Rdtase_CS"/>
</dbReference>
<accession>A0A967B912</accession>
<dbReference type="FunFam" id="3.40.50.720:FF:000084">
    <property type="entry name" value="Short-chain dehydrogenase reductase"/>
    <property type="match status" value="1"/>
</dbReference>
<name>A0A967B912_9PROT</name>
<dbReference type="GO" id="GO:0016616">
    <property type="term" value="F:oxidoreductase activity, acting on the CH-OH group of donors, NAD or NADP as acceptor"/>
    <property type="evidence" value="ECO:0007669"/>
    <property type="project" value="TreeGrafter"/>
</dbReference>
<dbReference type="PANTHER" id="PTHR42760:SF50">
    <property type="entry name" value="SHORT-CHAIN DEHYDROGENASE-RELATED"/>
    <property type="match status" value="1"/>
</dbReference>
<comment type="caution">
    <text evidence="2">The sequence shown here is derived from an EMBL/GenBank/DDBJ whole genome shotgun (WGS) entry which is preliminary data.</text>
</comment>
<organism evidence="2 3">
    <name type="scientific">Acetobacter estunensis</name>
    <dbReference type="NCBI Taxonomy" id="104097"/>
    <lineage>
        <taxon>Bacteria</taxon>
        <taxon>Pseudomonadati</taxon>
        <taxon>Pseudomonadota</taxon>
        <taxon>Alphaproteobacteria</taxon>
        <taxon>Acetobacterales</taxon>
        <taxon>Acetobacteraceae</taxon>
        <taxon>Acetobacter</taxon>
    </lineage>
</organism>
<dbReference type="PANTHER" id="PTHR42760">
    <property type="entry name" value="SHORT-CHAIN DEHYDROGENASES/REDUCTASES FAMILY MEMBER"/>
    <property type="match status" value="1"/>
</dbReference>
<dbReference type="EMBL" id="WOTH01000018">
    <property type="protein sequence ID" value="NHO54241.1"/>
    <property type="molecule type" value="Genomic_DNA"/>
</dbReference>
<reference evidence="2" key="1">
    <citation type="submission" date="2019-11" db="EMBL/GenBank/DDBJ databases">
        <title>Description of new Acetobacter species.</title>
        <authorList>
            <person name="Cleenwerck I."/>
            <person name="Sombolestani A.S."/>
        </authorList>
    </citation>
    <scope>NUCLEOTIDE SEQUENCE</scope>
    <source>
        <strain evidence="2">LMG 1626</strain>
    </source>
</reference>
<dbReference type="AlphaFoldDB" id="A0A967B912"/>
<gene>
    <name evidence="2" type="ORF">GOB87_09780</name>
</gene>
<dbReference type="InterPro" id="IPR036291">
    <property type="entry name" value="NAD(P)-bd_dom_sf"/>
</dbReference>
<protein>
    <submittedName>
        <fullName evidence="2">SDR family oxidoreductase</fullName>
    </submittedName>
</protein>
<dbReference type="PRINTS" id="PR00081">
    <property type="entry name" value="GDHRDH"/>
</dbReference>
<dbReference type="Pfam" id="PF13561">
    <property type="entry name" value="adh_short_C2"/>
    <property type="match status" value="1"/>
</dbReference>
<dbReference type="PROSITE" id="PS00061">
    <property type="entry name" value="ADH_SHORT"/>
    <property type="match status" value="1"/>
</dbReference>
<evidence type="ECO:0000313" key="3">
    <source>
        <dbReference type="Proteomes" id="UP000597459"/>
    </source>
</evidence>
<evidence type="ECO:0000313" key="2">
    <source>
        <dbReference type="EMBL" id="NHO54241.1"/>
    </source>
</evidence>
<dbReference type="InterPro" id="IPR002347">
    <property type="entry name" value="SDR_fam"/>
</dbReference>
<dbReference type="Gene3D" id="3.40.50.720">
    <property type="entry name" value="NAD(P)-binding Rossmann-like Domain"/>
    <property type="match status" value="1"/>
</dbReference>
<dbReference type="RefSeq" id="WP_166315941.1">
    <property type="nucleotide sequence ID" value="NZ_WOTH01000018.1"/>
</dbReference>
<evidence type="ECO:0000256" key="1">
    <source>
        <dbReference type="ARBA" id="ARBA00006484"/>
    </source>
</evidence>
<proteinExistence type="inferred from homology"/>
<comment type="similarity">
    <text evidence="1">Belongs to the short-chain dehydrogenases/reductases (SDR) family.</text>
</comment>
<dbReference type="CDD" id="cd05233">
    <property type="entry name" value="SDR_c"/>
    <property type="match status" value="1"/>
</dbReference>